<keyword evidence="2" id="KW-1185">Reference proteome</keyword>
<proteinExistence type="predicted"/>
<evidence type="ECO:0000313" key="2">
    <source>
        <dbReference type="Proteomes" id="UP000198670"/>
    </source>
</evidence>
<dbReference type="EMBL" id="FOQO01000007">
    <property type="protein sequence ID" value="SFJ01935.1"/>
    <property type="molecule type" value="Genomic_DNA"/>
</dbReference>
<reference evidence="1 2" key="1">
    <citation type="submission" date="2016-10" db="EMBL/GenBank/DDBJ databases">
        <authorList>
            <person name="de Groot N.N."/>
        </authorList>
    </citation>
    <scope>NUCLEOTIDE SEQUENCE [LARGE SCALE GENOMIC DNA]</scope>
    <source>
        <strain evidence="1 2">RK1</strain>
    </source>
</reference>
<protein>
    <submittedName>
        <fullName evidence="1">Uncharacterized protein</fullName>
    </submittedName>
</protein>
<organism evidence="1 2">
    <name type="scientific">Parapedobacter indicus</name>
    <dbReference type="NCBI Taxonomy" id="1477437"/>
    <lineage>
        <taxon>Bacteria</taxon>
        <taxon>Pseudomonadati</taxon>
        <taxon>Bacteroidota</taxon>
        <taxon>Sphingobacteriia</taxon>
        <taxon>Sphingobacteriales</taxon>
        <taxon>Sphingobacteriaceae</taxon>
        <taxon>Parapedobacter</taxon>
    </lineage>
</organism>
<dbReference type="AlphaFoldDB" id="A0A1I3MYT9"/>
<name>A0A1I3MYT9_9SPHI</name>
<gene>
    <name evidence="1" type="ORF">SAMN05444682_10735</name>
</gene>
<evidence type="ECO:0000313" key="1">
    <source>
        <dbReference type="EMBL" id="SFJ01935.1"/>
    </source>
</evidence>
<accession>A0A1I3MYT9</accession>
<sequence>MRMGYDYQGSFITFADNIGELGEIDNAYINEFC</sequence>
<dbReference type="Proteomes" id="UP000198670">
    <property type="component" value="Unassembled WGS sequence"/>
</dbReference>